<evidence type="ECO:0000256" key="1">
    <source>
        <dbReference type="SAM" id="MobiDB-lite"/>
    </source>
</evidence>
<keyword evidence="3" id="KW-1185">Reference proteome</keyword>
<sequence length="347" mass="38543">MVLQHTHGWVQRHLSSSPSIKLLFVQYAQTLLNHQPKHWAYIITTFRGLVFDGDEILHTFVGNQALLNAISEPGQKLITTLERDNSEIRIYLEKCAERLWWWCVEMGSVILPCKWRPEGRTVFAEGLGHLLNSFWWKLLQLQPEFRGTLRELFDIGGLIDEVWAEKKKKESFAGIPGVQTISVPEPVAATTTTNEPCTPPGSPPLSSSSPLSSSPPPPPPPPPPPSSASASSSSPSPPPSPPPEAPPLPLPEKEAGELSLAEIEAEVFAVFDELEAATCPCKLCQTMYLLDIEMEEEKLKRMHEGNPMTEEEAKEKEFLDEMVAVIFKEKIAFARGECVGENDDAGW</sequence>
<feature type="region of interest" description="Disordered" evidence="1">
    <location>
        <begin position="189"/>
        <end position="252"/>
    </location>
</feature>
<protein>
    <submittedName>
        <fullName evidence="2">Uncharacterized protein</fullName>
    </submittedName>
</protein>
<organism evidence="2 3">
    <name type="scientific">Ascobolus immersus RN42</name>
    <dbReference type="NCBI Taxonomy" id="1160509"/>
    <lineage>
        <taxon>Eukaryota</taxon>
        <taxon>Fungi</taxon>
        <taxon>Dikarya</taxon>
        <taxon>Ascomycota</taxon>
        <taxon>Pezizomycotina</taxon>
        <taxon>Pezizomycetes</taxon>
        <taxon>Pezizales</taxon>
        <taxon>Ascobolaceae</taxon>
        <taxon>Ascobolus</taxon>
    </lineage>
</organism>
<dbReference type="STRING" id="1160509.A0A3N4HPA0"/>
<evidence type="ECO:0000313" key="3">
    <source>
        <dbReference type="Proteomes" id="UP000275078"/>
    </source>
</evidence>
<name>A0A3N4HPA0_ASCIM</name>
<proteinExistence type="predicted"/>
<dbReference type="AlphaFoldDB" id="A0A3N4HPA0"/>
<accession>A0A3N4HPA0</accession>
<feature type="compositionally biased region" description="Pro residues" evidence="1">
    <location>
        <begin position="213"/>
        <end position="226"/>
    </location>
</feature>
<gene>
    <name evidence="2" type="ORF">BJ508DRAFT_91739</name>
</gene>
<dbReference type="EMBL" id="ML119924">
    <property type="protein sequence ID" value="RPA71494.1"/>
    <property type="molecule type" value="Genomic_DNA"/>
</dbReference>
<feature type="compositionally biased region" description="Pro residues" evidence="1">
    <location>
        <begin position="235"/>
        <end position="250"/>
    </location>
</feature>
<dbReference type="Proteomes" id="UP000275078">
    <property type="component" value="Unassembled WGS sequence"/>
</dbReference>
<reference evidence="2 3" key="1">
    <citation type="journal article" date="2018" name="Nat. Ecol. Evol.">
        <title>Pezizomycetes genomes reveal the molecular basis of ectomycorrhizal truffle lifestyle.</title>
        <authorList>
            <person name="Murat C."/>
            <person name="Payen T."/>
            <person name="Noel B."/>
            <person name="Kuo A."/>
            <person name="Morin E."/>
            <person name="Chen J."/>
            <person name="Kohler A."/>
            <person name="Krizsan K."/>
            <person name="Balestrini R."/>
            <person name="Da Silva C."/>
            <person name="Montanini B."/>
            <person name="Hainaut M."/>
            <person name="Levati E."/>
            <person name="Barry K.W."/>
            <person name="Belfiori B."/>
            <person name="Cichocki N."/>
            <person name="Clum A."/>
            <person name="Dockter R.B."/>
            <person name="Fauchery L."/>
            <person name="Guy J."/>
            <person name="Iotti M."/>
            <person name="Le Tacon F."/>
            <person name="Lindquist E.A."/>
            <person name="Lipzen A."/>
            <person name="Malagnac F."/>
            <person name="Mello A."/>
            <person name="Molinier V."/>
            <person name="Miyauchi S."/>
            <person name="Poulain J."/>
            <person name="Riccioni C."/>
            <person name="Rubini A."/>
            <person name="Sitrit Y."/>
            <person name="Splivallo R."/>
            <person name="Traeger S."/>
            <person name="Wang M."/>
            <person name="Zifcakova L."/>
            <person name="Wipf D."/>
            <person name="Zambonelli A."/>
            <person name="Paolocci F."/>
            <person name="Nowrousian M."/>
            <person name="Ottonello S."/>
            <person name="Baldrian P."/>
            <person name="Spatafora J.W."/>
            <person name="Henrissat B."/>
            <person name="Nagy L.G."/>
            <person name="Aury J.M."/>
            <person name="Wincker P."/>
            <person name="Grigoriev I.V."/>
            <person name="Bonfante P."/>
            <person name="Martin F.M."/>
        </authorList>
    </citation>
    <scope>NUCLEOTIDE SEQUENCE [LARGE SCALE GENOMIC DNA]</scope>
    <source>
        <strain evidence="2 3">RN42</strain>
    </source>
</reference>
<evidence type="ECO:0000313" key="2">
    <source>
        <dbReference type="EMBL" id="RPA71494.1"/>
    </source>
</evidence>